<dbReference type="EMBL" id="JACSPM010000001">
    <property type="protein sequence ID" value="MBD8022686.1"/>
    <property type="molecule type" value="Genomic_DNA"/>
</dbReference>
<feature type="domain" description="HTH tetR-type" evidence="6">
    <location>
        <begin position="16"/>
        <end position="76"/>
    </location>
</feature>
<evidence type="ECO:0000256" key="3">
    <source>
        <dbReference type="ARBA" id="ARBA00023125"/>
    </source>
</evidence>
<dbReference type="PANTHER" id="PTHR47506">
    <property type="entry name" value="TRANSCRIPTIONAL REGULATORY PROTEIN"/>
    <property type="match status" value="1"/>
</dbReference>
<keyword evidence="8" id="KW-1185">Reference proteome</keyword>
<organism evidence="7 8">
    <name type="scientific">Microbacterium gallinarum</name>
    <dbReference type="NCBI Taxonomy" id="2762209"/>
    <lineage>
        <taxon>Bacteria</taxon>
        <taxon>Bacillati</taxon>
        <taxon>Actinomycetota</taxon>
        <taxon>Actinomycetes</taxon>
        <taxon>Micrococcales</taxon>
        <taxon>Microbacteriaceae</taxon>
        <taxon>Microbacterium</taxon>
    </lineage>
</organism>
<protein>
    <submittedName>
        <fullName evidence="7">TetR/AcrR family transcriptional regulator</fullName>
    </submittedName>
</protein>
<dbReference type="Proteomes" id="UP000602532">
    <property type="component" value="Unassembled WGS sequence"/>
</dbReference>
<dbReference type="SUPFAM" id="SSF48498">
    <property type="entry name" value="Tetracyclin repressor-like, C-terminal domain"/>
    <property type="match status" value="1"/>
</dbReference>
<gene>
    <name evidence="7" type="ORF">H9622_03675</name>
</gene>
<name>A0ABR8X1K0_9MICO</name>
<proteinExistence type="predicted"/>
<dbReference type="RefSeq" id="WP_191764319.1">
    <property type="nucleotide sequence ID" value="NZ_JACSPM010000001.1"/>
</dbReference>
<feature type="DNA-binding region" description="H-T-H motif" evidence="5">
    <location>
        <begin position="39"/>
        <end position="58"/>
    </location>
</feature>
<dbReference type="SUPFAM" id="SSF46689">
    <property type="entry name" value="Homeodomain-like"/>
    <property type="match status" value="1"/>
</dbReference>
<dbReference type="InterPro" id="IPR039538">
    <property type="entry name" value="BetI_C"/>
</dbReference>
<evidence type="ECO:0000313" key="7">
    <source>
        <dbReference type="EMBL" id="MBD8022686.1"/>
    </source>
</evidence>
<dbReference type="InterPro" id="IPR009057">
    <property type="entry name" value="Homeodomain-like_sf"/>
</dbReference>
<dbReference type="Pfam" id="PF00440">
    <property type="entry name" value="TetR_N"/>
    <property type="match status" value="1"/>
</dbReference>
<dbReference type="Pfam" id="PF13977">
    <property type="entry name" value="TetR_C_6"/>
    <property type="match status" value="1"/>
</dbReference>
<evidence type="ECO:0000313" key="8">
    <source>
        <dbReference type="Proteomes" id="UP000602532"/>
    </source>
</evidence>
<reference evidence="7 8" key="1">
    <citation type="submission" date="2020-08" db="EMBL/GenBank/DDBJ databases">
        <title>A Genomic Blueprint of the Chicken Gut Microbiome.</title>
        <authorList>
            <person name="Gilroy R."/>
            <person name="Ravi A."/>
            <person name="Getino M."/>
            <person name="Pursley I."/>
            <person name="Horton D.L."/>
            <person name="Alikhan N.-F."/>
            <person name="Baker D."/>
            <person name="Gharbi K."/>
            <person name="Hall N."/>
            <person name="Watson M."/>
            <person name="Adriaenssens E.M."/>
            <person name="Foster-Nyarko E."/>
            <person name="Jarju S."/>
            <person name="Secka A."/>
            <person name="Antonio M."/>
            <person name="Oren A."/>
            <person name="Chaudhuri R."/>
            <person name="La Ragione R.M."/>
            <person name="Hildebrand F."/>
            <person name="Pallen M.J."/>
        </authorList>
    </citation>
    <scope>NUCLEOTIDE SEQUENCE [LARGE SCALE GENOMIC DNA]</scope>
    <source>
        <strain evidence="7 8">Sa1CUA4</strain>
    </source>
</reference>
<evidence type="ECO:0000256" key="2">
    <source>
        <dbReference type="ARBA" id="ARBA00023015"/>
    </source>
</evidence>
<comment type="caution">
    <text evidence="7">The sequence shown here is derived from an EMBL/GenBank/DDBJ whole genome shotgun (WGS) entry which is preliminary data.</text>
</comment>
<keyword evidence="1" id="KW-0678">Repressor</keyword>
<keyword evidence="2" id="KW-0805">Transcription regulation</keyword>
<dbReference type="Gene3D" id="1.10.357.10">
    <property type="entry name" value="Tetracycline Repressor, domain 2"/>
    <property type="match status" value="1"/>
</dbReference>
<keyword evidence="3 5" id="KW-0238">DNA-binding</keyword>
<evidence type="ECO:0000256" key="1">
    <source>
        <dbReference type="ARBA" id="ARBA00022491"/>
    </source>
</evidence>
<dbReference type="PRINTS" id="PR00455">
    <property type="entry name" value="HTHTETR"/>
</dbReference>
<evidence type="ECO:0000259" key="6">
    <source>
        <dbReference type="PROSITE" id="PS50977"/>
    </source>
</evidence>
<sequence>MAEGRKERRGSYAKGVAKREEILERALDVIAREGYRGASIKELAEEVGLSQAGLLHYFDSKEELFTAILRKRDEIDSANFGLADDDGPVEGVDLREGYLGVIRHNAEVPGLVQLFARLSVDASDPDHAAHDFFVARGKTLRTAFAAAIAAQQAAGELSDRVDPDTLARIFQAVADGLQVQWMLEPDVDMAGTIDSLFTALDTRAAAGPDAGTDTEAGRHGAAS</sequence>
<dbReference type="PROSITE" id="PS50977">
    <property type="entry name" value="HTH_TETR_2"/>
    <property type="match status" value="1"/>
</dbReference>
<dbReference type="InterPro" id="IPR036271">
    <property type="entry name" value="Tet_transcr_reg_TetR-rel_C_sf"/>
</dbReference>
<dbReference type="PANTHER" id="PTHR47506:SF6">
    <property type="entry name" value="HTH-TYPE TRANSCRIPTIONAL REPRESSOR NEMR"/>
    <property type="match status" value="1"/>
</dbReference>
<accession>A0ABR8X1K0</accession>
<dbReference type="InterPro" id="IPR001647">
    <property type="entry name" value="HTH_TetR"/>
</dbReference>
<keyword evidence="4" id="KW-0804">Transcription</keyword>
<evidence type="ECO:0000256" key="4">
    <source>
        <dbReference type="ARBA" id="ARBA00023163"/>
    </source>
</evidence>
<evidence type="ECO:0000256" key="5">
    <source>
        <dbReference type="PROSITE-ProRule" id="PRU00335"/>
    </source>
</evidence>